<keyword evidence="7" id="KW-0812">Transmembrane</keyword>
<feature type="active site" description="Charge relay system" evidence="5">
    <location>
        <position position="62"/>
    </location>
</feature>
<evidence type="ECO:0000259" key="10">
    <source>
        <dbReference type="Pfam" id="PF14237"/>
    </source>
</evidence>
<name>A0A7Y0EV19_9BIFI</name>
<evidence type="ECO:0000256" key="6">
    <source>
        <dbReference type="SAM" id="MobiDB-lite"/>
    </source>
</evidence>
<dbReference type="GO" id="GO:0004252">
    <property type="term" value="F:serine-type endopeptidase activity"/>
    <property type="evidence" value="ECO:0007669"/>
    <property type="project" value="UniProtKB-UniRule"/>
</dbReference>
<feature type="chain" id="PRO_5031551070" evidence="8">
    <location>
        <begin position="31"/>
        <end position="637"/>
    </location>
</feature>
<dbReference type="PRINTS" id="PR00723">
    <property type="entry name" value="SUBTILISIN"/>
</dbReference>
<evidence type="ECO:0000256" key="1">
    <source>
        <dbReference type="ARBA" id="ARBA00011073"/>
    </source>
</evidence>
<evidence type="ECO:0000313" key="11">
    <source>
        <dbReference type="EMBL" id="NMM96942.1"/>
    </source>
</evidence>
<dbReference type="EMBL" id="JAAIIF010000018">
    <property type="protein sequence ID" value="NMM96942.1"/>
    <property type="molecule type" value="Genomic_DNA"/>
</dbReference>
<feature type="region of interest" description="Disordered" evidence="6">
    <location>
        <begin position="607"/>
        <end position="637"/>
    </location>
</feature>
<dbReference type="InterPro" id="IPR015500">
    <property type="entry name" value="Peptidase_S8_subtilisin-rel"/>
</dbReference>
<dbReference type="Gene3D" id="3.40.50.200">
    <property type="entry name" value="Peptidase S8/S53 domain"/>
    <property type="match status" value="1"/>
</dbReference>
<keyword evidence="7" id="KW-0472">Membrane</keyword>
<dbReference type="Pfam" id="PF14237">
    <property type="entry name" value="GYF_2"/>
    <property type="match status" value="1"/>
</dbReference>
<feature type="transmembrane region" description="Helical" evidence="7">
    <location>
        <begin position="504"/>
        <end position="528"/>
    </location>
</feature>
<feature type="domain" description="GYF" evidence="10">
    <location>
        <begin position="550"/>
        <end position="599"/>
    </location>
</feature>
<proteinExistence type="inferred from homology"/>
<dbReference type="AlphaFoldDB" id="A0A7Y0EV19"/>
<feature type="signal peptide" evidence="8">
    <location>
        <begin position="1"/>
        <end position="30"/>
    </location>
</feature>
<dbReference type="PROSITE" id="PS51257">
    <property type="entry name" value="PROKAR_LIPOPROTEIN"/>
    <property type="match status" value="1"/>
</dbReference>
<evidence type="ECO:0000256" key="3">
    <source>
        <dbReference type="ARBA" id="ARBA00022801"/>
    </source>
</evidence>
<evidence type="ECO:0000256" key="4">
    <source>
        <dbReference type="ARBA" id="ARBA00022825"/>
    </source>
</evidence>
<dbReference type="PANTHER" id="PTHR43399">
    <property type="entry name" value="SUBTILISIN-RELATED"/>
    <property type="match status" value="1"/>
</dbReference>
<organism evidence="11 12">
    <name type="scientific">Bifidobacterium erythrocebi</name>
    <dbReference type="NCBI Taxonomy" id="2675325"/>
    <lineage>
        <taxon>Bacteria</taxon>
        <taxon>Bacillati</taxon>
        <taxon>Actinomycetota</taxon>
        <taxon>Actinomycetes</taxon>
        <taxon>Bifidobacteriales</taxon>
        <taxon>Bifidobacteriaceae</taxon>
        <taxon>Bifidobacterium</taxon>
    </lineage>
</organism>
<keyword evidence="3 5" id="KW-0378">Hydrolase</keyword>
<keyword evidence="4 5" id="KW-0720">Serine protease</keyword>
<comment type="similarity">
    <text evidence="1 5">Belongs to the peptidase S8 family.</text>
</comment>
<dbReference type="SUPFAM" id="SSF52743">
    <property type="entry name" value="Subtilisin-like"/>
    <property type="match status" value="1"/>
</dbReference>
<feature type="region of interest" description="Disordered" evidence="6">
    <location>
        <begin position="463"/>
        <end position="498"/>
    </location>
</feature>
<evidence type="ECO:0000256" key="8">
    <source>
        <dbReference type="SAM" id="SignalP"/>
    </source>
</evidence>
<keyword evidence="2 5" id="KW-0645">Protease</keyword>
<accession>A0A7Y0EV19</accession>
<feature type="active site" description="Charge relay system" evidence="5">
    <location>
        <position position="302"/>
    </location>
</feature>
<dbReference type="PROSITE" id="PS51892">
    <property type="entry name" value="SUBTILASE"/>
    <property type="match status" value="1"/>
</dbReference>
<dbReference type="GO" id="GO:0006508">
    <property type="term" value="P:proteolysis"/>
    <property type="evidence" value="ECO:0007669"/>
    <property type="project" value="UniProtKB-KW"/>
</dbReference>
<dbReference type="InterPro" id="IPR000209">
    <property type="entry name" value="Peptidase_S8/S53_dom"/>
</dbReference>
<feature type="domain" description="Peptidase S8/S53" evidence="9">
    <location>
        <begin position="53"/>
        <end position="341"/>
    </location>
</feature>
<evidence type="ECO:0000259" key="9">
    <source>
        <dbReference type="Pfam" id="PF00082"/>
    </source>
</evidence>
<keyword evidence="8" id="KW-0732">Signal</keyword>
<dbReference type="Proteomes" id="UP000529710">
    <property type="component" value="Unassembled WGS sequence"/>
</dbReference>
<reference evidence="11 12" key="1">
    <citation type="submission" date="2020-02" db="EMBL/GenBank/DDBJ databases">
        <title>Characterization of phylogenetic diversity of novel bifidobacterial species isolated in Czech ZOOs.</title>
        <authorList>
            <person name="Lugli G.A."/>
            <person name="Vera N.B."/>
            <person name="Ventura M."/>
        </authorList>
    </citation>
    <scope>NUCLEOTIDE SEQUENCE [LARGE SCALE GENOMIC DNA]</scope>
    <source>
        <strain evidence="11 12">DSM 109960</strain>
    </source>
</reference>
<keyword evidence="7" id="KW-1133">Transmembrane helix</keyword>
<dbReference type="PANTHER" id="PTHR43399:SF4">
    <property type="entry name" value="CELL WALL-ASSOCIATED PROTEASE"/>
    <property type="match status" value="1"/>
</dbReference>
<evidence type="ECO:0000256" key="7">
    <source>
        <dbReference type="SAM" id="Phobius"/>
    </source>
</evidence>
<keyword evidence="12" id="KW-1185">Reference proteome</keyword>
<evidence type="ECO:0000256" key="5">
    <source>
        <dbReference type="PROSITE-ProRule" id="PRU01240"/>
    </source>
</evidence>
<evidence type="ECO:0000313" key="12">
    <source>
        <dbReference type="Proteomes" id="UP000529710"/>
    </source>
</evidence>
<feature type="active site" description="Charge relay system" evidence="5">
    <location>
        <position position="117"/>
    </location>
</feature>
<feature type="compositionally biased region" description="Polar residues" evidence="6">
    <location>
        <begin position="607"/>
        <end position="618"/>
    </location>
</feature>
<dbReference type="RefSeq" id="WP_169080814.1">
    <property type="nucleotide sequence ID" value="NZ_JAAIIF010000018.1"/>
</dbReference>
<evidence type="ECO:0000256" key="2">
    <source>
        <dbReference type="ARBA" id="ARBA00022670"/>
    </source>
</evidence>
<dbReference type="Pfam" id="PF00082">
    <property type="entry name" value="Peptidase_S8"/>
    <property type="match status" value="1"/>
</dbReference>
<dbReference type="InterPro" id="IPR036852">
    <property type="entry name" value="Peptidase_S8/S53_dom_sf"/>
</dbReference>
<protein>
    <submittedName>
        <fullName evidence="11">Serine protease</fullName>
    </submittedName>
</protein>
<feature type="compositionally biased region" description="Basic and acidic residues" evidence="6">
    <location>
        <begin position="463"/>
        <end position="477"/>
    </location>
</feature>
<dbReference type="InterPro" id="IPR025640">
    <property type="entry name" value="GYF_2"/>
</dbReference>
<comment type="caution">
    <text evidence="11">The sequence shown here is derived from an EMBL/GenBank/DDBJ whole genome shotgun (WGS) entry which is preliminary data.</text>
</comment>
<dbReference type="InterPro" id="IPR051048">
    <property type="entry name" value="Peptidase_S8/S53_subtilisin"/>
</dbReference>
<gene>
    <name evidence="11" type="ORF">G1C98_1680</name>
</gene>
<sequence length="637" mass="66973">MMVGRHLRRTLSAVAVAVACVGLCAPSALADDGVDWRIEDMGVRGAWSAGITGKGVTVAVIDTQVVADHPSLQGADVEYRLALETGTSCQDEYDSSRVMHKPGDVTLSTSDGFYNTHGTVMVSLIAGNGKGYDDGIGYQGIAPDAHVIAYPHSFTKAGPTSGIFALGHQCVAEDGQYADLPETSLADAVDSGARVVNMSYGDFGFNDSHGPVALHAIRHGVILVSGRNNDIDPGLYDLVGNPLSTNYFPGTVTTNSIGRDGSISKVSDTMDGNVSILSPGVGIPAAGQTDSKETIFAEGGTSSATADLTGYLALVLQKWPDATGNQVLQSLVRNTKGNDSGEAKLDPEHKRGFGEVDLEKLLRMDPTAYPDINPLLEWAVKASEEHEETKGLYTRFHDMWKEGGAFDTDPFSPEGEKIECSYLCRLIGKEAQREKKAWKKVEQCRKDGGSDCMKYSATATADKADREGGWDDVKAEYGRPSSKPPKSDESDEADESDGSLLPPWFVPAVIGGPAVLTAALFGGIALAVTHVRRKRRRAAGTGATPAANGYYVAAGPTPTGPLDTGQLASMAADGTLTGTTPVWRQGMDGWHPAATIAELVPILQTVGTPTAGNPSATMPQAGAPPVSSHPESTPQAR</sequence>